<organism evidence="2 3">
    <name type="scientific">Flagellimonas algicola</name>
    <dbReference type="NCBI Taxonomy" id="2583815"/>
    <lineage>
        <taxon>Bacteria</taxon>
        <taxon>Pseudomonadati</taxon>
        <taxon>Bacteroidota</taxon>
        <taxon>Flavobacteriia</taxon>
        <taxon>Flavobacteriales</taxon>
        <taxon>Flavobacteriaceae</taxon>
        <taxon>Flagellimonas</taxon>
    </lineage>
</organism>
<gene>
    <name evidence="2" type="ORF">FGG15_13025</name>
</gene>
<feature type="domain" description="DinB-like" evidence="1">
    <location>
        <begin position="12"/>
        <end position="150"/>
    </location>
</feature>
<reference evidence="2 3" key="1">
    <citation type="submission" date="2019-05" db="EMBL/GenBank/DDBJ databases">
        <title>Flagellimonas sp. AsT0115, sp. nov., isolated from a marine red algae, Asparagopsis taxiformis.</title>
        <authorList>
            <person name="Kim J."/>
            <person name="Jeong S.E."/>
            <person name="Jeon C.O."/>
        </authorList>
    </citation>
    <scope>NUCLEOTIDE SEQUENCE [LARGE SCALE GENOMIC DNA]</scope>
    <source>
        <strain evidence="2 3">AsT0115</strain>
    </source>
</reference>
<evidence type="ECO:0000313" key="2">
    <source>
        <dbReference type="EMBL" id="TMU55101.1"/>
    </source>
</evidence>
<dbReference type="EMBL" id="VCNI01000002">
    <property type="protein sequence ID" value="TMU55101.1"/>
    <property type="molecule type" value="Genomic_DNA"/>
</dbReference>
<dbReference type="Proteomes" id="UP000751614">
    <property type="component" value="Unassembled WGS sequence"/>
</dbReference>
<keyword evidence="3" id="KW-1185">Reference proteome</keyword>
<comment type="caution">
    <text evidence="2">The sequence shown here is derived from an EMBL/GenBank/DDBJ whole genome shotgun (WGS) entry which is preliminary data.</text>
</comment>
<dbReference type="RefSeq" id="WP_138836913.1">
    <property type="nucleotide sequence ID" value="NZ_VCNI01000002.1"/>
</dbReference>
<sequence>MNFNLDKSIKILERTPAVFKTLFYELDANWANINEGPRTWSAYDILGHLIHGEQTDWIPRAEIILGDGSDKTFEPFDRFAQEKLSQGKTMEDLLEEFASLRESSLNQLKSWKLSEEDLDKIGVHPDLGEVSLRQLLSTWTVHDLAHINQMSRVMVKHYANDVGPWKNYIRILKDL</sequence>
<protein>
    <submittedName>
        <fullName evidence="2">DinB family protein</fullName>
    </submittedName>
</protein>
<accession>A0ABY2WKN3</accession>
<dbReference type="Gene3D" id="1.20.120.450">
    <property type="entry name" value="dinb family like domain"/>
    <property type="match status" value="1"/>
</dbReference>
<evidence type="ECO:0000313" key="3">
    <source>
        <dbReference type="Proteomes" id="UP000751614"/>
    </source>
</evidence>
<dbReference type="SUPFAM" id="SSF109854">
    <property type="entry name" value="DinB/YfiT-like putative metalloenzymes"/>
    <property type="match status" value="1"/>
</dbReference>
<dbReference type="Pfam" id="PF12867">
    <property type="entry name" value="DinB_2"/>
    <property type="match status" value="1"/>
</dbReference>
<dbReference type="InterPro" id="IPR024775">
    <property type="entry name" value="DinB-like"/>
</dbReference>
<evidence type="ECO:0000259" key="1">
    <source>
        <dbReference type="Pfam" id="PF12867"/>
    </source>
</evidence>
<proteinExistence type="predicted"/>
<name>A0ABY2WKN3_9FLAO</name>
<dbReference type="InterPro" id="IPR034660">
    <property type="entry name" value="DinB/YfiT-like"/>
</dbReference>